<feature type="transmembrane region" description="Helical" evidence="1">
    <location>
        <begin position="35"/>
        <end position="54"/>
    </location>
</feature>
<accession>A0A1H3LLE0</accession>
<keyword evidence="1" id="KW-1133">Transmembrane helix</keyword>
<protein>
    <submittedName>
        <fullName evidence="2">Uncharacterized protein</fullName>
    </submittedName>
</protein>
<keyword evidence="3" id="KW-1185">Reference proteome</keyword>
<keyword evidence="1" id="KW-0472">Membrane</keyword>
<evidence type="ECO:0000256" key="1">
    <source>
        <dbReference type="SAM" id="Phobius"/>
    </source>
</evidence>
<organism evidence="2 3">
    <name type="scientific">Rhodonellum ikkaensis</name>
    <dbReference type="NCBI Taxonomy" id="336829"/>
    <lineage>
        <taxon>Bacteria</taxon>
        <taxon>Pseudomonadati</taxon>
        <taxon>Bacteroidota</taxon>
        <taxon>Cytophagia</taxon>
        <taxon>Cytophagales</taxon>
        <taxon>Cytophagaceae</taxon>
        <taxon>Rhodonellum</taxon>
    </lineage>
</organism>
<sequence length="224" mass="26008">MISNLYLISIGFSLVAAFVFYGIQTKNQDKTQIIILGILGLVFSMEFVGAYTASKGINNSLLYNIGWVYLESMLLLFYFLKIEKNSNFKKVIENITYGILIWGLINTVFFQSISSVFQFYSLLPFSALIIFLCLRFLVKVWNFEIFSDSLLISLPHFWIVVGMLFFYLEATIFFGMFQFFPEQVIESIKMLGSLNRFLAGIMYLFFGLSYFIPYFTSKKINFNT</sequence>
<evidence type="ECO:0000313" key="2">
    <source>
        <dbReference type="EMBL" id="SDY65120.1"/>
    </source>
</evidence>
<evidence type="ECO:0000313" key="3">
    <source>
        <dbReference type="Proteomes" id="UP000199663"/>
    </source>
</evidence>
<dbReference type="Proteomes" id="UP000199663">
    <property type="component" value="Unassembled WGS sequence"/>
</dbReference>
<feature type="transmembrane region" description="Helical" evidence="1">
    <location>
        <begin position="92"/>
        <end position="113"/>
    </location>
</feature>
<feature type="transmembrane region" description="Helical" evidence="1">
    <location>
        <begin position="150"/>
        <end position="177"/>
    </location>
</feature>
<feature type="transmembrane region" description="Helical" evidence="1">
    <location>
        <begin position="197"/>
        <end position="216"/>
    </location>
</feature>
<dbReference type="RefSeq" id="WP_019596491.1">
    <property type="nucleotide sequence ID" value="NZ_FNQC01000002.1"/>
</dbReference>
<comment type="caution">
    <text evidence="2">The sequence shown here is derived from an EMBL/GenBank/DDBJ whole genome shotgun (WGS) entry which is preliminary data.</text>
</comment>
<dbReference type="EMBL" id="FNQC01000002">
    <property type="protein sequence ID" value="SDY65120.1"/>
    <property type="molecule type" value="Genomic_DNA"/>
</dbReference>
<gene>
    <name evidence="2" type="ORF">SAMN05444412_102109</name>
</gene>
<feature type="transmembrane region" description="Helical" evidence="1">
    <location>
        <begin position="6"/>
        <end position="23"/>
    </location>
</feature>
<proteinExistence type="predicted"/>
<name>A0A1H3LLE0_9BACT</name>
<feature type="transmembrane region" description="Helical" evidence="1">
    <location>
        <begin position="60"/>
        <end position="80"/>
    </location>
</feature>
<reference evidence="2 3" key="1">
    <citation type="submission" date="2016-10" db="EMBL/GenBank/DDBJ databases">
        <authorList>
            <person name="Varghese N."/>
            <person name="Submissions S."/>
        </authorList>
    </citation>
    <scope>NUCLEOTIDE SEQUENCE [LARGE SCALE GENOMIC DNA]</scope>
    <source>
        <strain evidence="2 3">DSM 17997</strain>
    </source>
</reference>
<feature type="transmembrane region" description="Helical" evidence="1">
    <location>
        <begin position="119"/>
        <end position="138"/>
    </location>
</feature>
<keyword evidence="1" id="KW-0812">Transmembrane</keyword>